<evidence type="ECO:0000313" key="2">
    <source>
        <dbReference type="EMBL" id="CUR40278.1"/>
    </source>
</evidence>
<dbReference type="RefSeq" id="WP_102815930.1">
    <property type="nucleotide sequence ID" value="NZ_LN887529.1"/>
</dbReference>
<sequence length="402" mass="46303">MQESNVSQAEYQIENSNNNLIQITNTEHQAVLVPSELSESYKALSPEERQWWLGVERKVDNNRRDYIIRYGTILKEIKDKTSHQGTRDKNKITYGRWLKAHHISKGSADNAINVAQAYYRIKAQNDPEEELMLDNYLSLPKMAQLAIATGKADPEQEKYLLHATVEARNSRTWQEMVKSISKKNELAKSQSNKIQKLNAENQRLANRLADVENSRAEIMNELNNLREGKRHLEMQLEEQKNKEPELVEVAPDDYDELKADKEEAESLLADREEKLKKVKAELKATQESGQQVDDLARQVNDLIQKNNVLRTQIKQQESVESKHDEAFKRVSSLSSEMLANLVKDFDLMQVLPETKFLSQKDLAQTDLVKLAEMFENKGSEIREKLLATHDSKQVIDGEFKEA</sequence>
<feature type="coiled-coil region" evidence="1">
    <location>
        <begin position="180"/>
        <end position="319"/>
    </location>
</feature>
<dbReference type="Proteomes" id="UP000235484">
    <property type="component" value="Unassembled WGS sequence"/>
</dbReference>
<evidence type="ECO:0000313" key="3">
    <source>
        <dbReference type="Proteomes" id="UP000235484"/>
    </source>
</evidence>
<reference evidence="3" key="1">
    <citation type="submission" date="2015-10" db="EMBL/GenBank/DDBJ databases">
        <authorList>
            <person name="Crossman L.C."/>
        </authorList>
    </citation>
    <scope>NUCLEOTIDE SEQUENCE [LARGE SCALE GENOMIC DNA]</scope>
    <source>
        <strain evidence="3">20-2</strain>
    </source>
</reference>
<accession>A0A0U5JSY6</accession>
<proteinExistence type="predicted"/>
<gene>
    <name evidence="2" type="ORF">LRLP16767_LR202_00336</name>
</gene>
<dbReference type="EMBL" id="LN887529">
    <property type="protein sequence ID" value="CUR40278.1"/>
    <property type="molecule type" value="Genomic_DNA"/>
</dbReference>
<keyword evidence="1" id="KW-0175">Coiled coil</keyword>
<name>A0A0U5JSY6_LIMRT</name>
<organism evidence="2 3">
    <name type="scientific">Limosilactobacillus reuteri</name>
    <name type="common">Lactobacillus reuteri</name>
    <dbReference type="NCBI Taxonomy" id="1598"/>
    <lineage>
        <taxon>Bacteria</taxon>
        <taxon>Bacillati</taxon>
        <taxon>Bacillota</taxon>
        <taxon>Bacilli</taxon>
        <taxon>Lactobacillales</taxon>
        <taxon>Lactobacillaceae</taxon>
        <taxon>Limosilactobacillus</taxon>
    </lineage>
</organism>
<evidence type="ECO:0000256" key="1">
    <source>
        <dbReference type="SAM" id="Coils"/>
    </source>
</evidence>
<dbReference type="AlphaFoldDB" id="A0A0U5JSY6"/>
<protein>
    <submittedName>
        <fullName evidence="2">Uncharacterized protein</fullName>
    </submittedName>
</protein>